<evidence type="ECO:0000313" key="2">
    <source>
        <dbReference type="EMBL" id="MCV2888461.1"/>
    </source>
</evidence>
<dbReference type="RefSeq" id="WP_263828259.1">
    <property type="nucleotide sequence ID" value="NZ_JAOWLB010000004.1"/>
</dbReference>
<dbReference type="Proteomes" id="UP001320899">
    <property type="component" value="Unassembled WGS sequence"/>
</dbReference>
<sequence length="168" mass="18662">MMPVDRKHLVKDPAGRFHVVQIVMRPGKITHHLENLATRGAGGLKGAFTDLDEPFGRFVVVDAHRGVGCLRIGDQRLRLWQTRQNGQQEQETGAKNLFAPWPFDARWRQTSGKPMGRKDATFPSEGNGKGRPFGAALFGFATELLPAGFPVENRLPQPVRIPVTRNST</sequence>
<feature type="region of interest" description="Disordered" evidence="1">
    <location>
        <begin position="109"/>
        <end position="128"/>
    </location>
</feature>
<accession>A0ABT3AIE9</accession>
<feature type="non-terminal residue" evidence="2">
    <location>
        <position position="168"/>
    </location>
</feature>
<reference evidence="2 3" key="1">
    <citation type="submission" date="2022-10" db="EMBL/GenBank/DDBJ databases">
        <title>Ruegeria sp. nov., isolated from ocean surface sediments.</title>
        <authorList>
            <person name="He W."/>
            <person name="Xue H.-P."/>
            <person name="Zhang D.-F."/>
        </authorList>
    </citation>
    <scope>NUCLEOTIDE SEQUENCE [LARGE SCALE GENOMIC DNA]</scope>
    <source>
        <strain evidence="2 3">XHP0148</strain>
    </source>
</reference>
<proteinExistence type="predicted"/>
<keyword evidence="3" id="KW-1185">Reference proteome</keyword>
<protein>
    <submittedName>
        <fullName evidence="2">Uncharacterized protein</fullName>
    </submittedName>
</protein>
<name>A0ABT3AIE9_9RHOB</name>
<dbReference type="EMBL" id="JAOWLB010000004">
    <property type="protein sequence ID" value="MCV2888461.1"/>
    <property type="molecule type" value="Genomic_DNA"/>
</dbReference>
<gene>
    <name evidence="2" type="ORF">OE747_08905</name>
</gene>
<organism evidence="2 3">
    <name type="scientific">Ruegeria aquimaris</name>
    <dbReference type="NCBI Taxonomy" id="2984333"/>
    <lineage>
        <taxon>Bacteria</taxon>
        <taxon>Pseudomonadati</taxon>
        <taxon>Pseudomonadota</taxon>
        <taxon>Alphaproteobacteria</taxon>
        <taxon>Rhodobacterales</taxon>
        <taxon>Roseobacteraceae</taxon>
        <taxon>Ruegeria</taxon>
    </lineage>
</organism>
<comment type="caution">
    <text evidence="2">The sequence shown here is derived from an EMBL/GenBank/DDBJ whole genome shotgun (WGS) entry which is preliminary data.</text>
</comment>
<evidence type="ECO:0000256" key="1">
    <source>
        <dbReference type="SAM" id="MobiDB-lite"/>
    </source>
</evidence>
<evidence type="ECO:0000313" key="3">
    <source>
        <dbReference type="Proteomes" id="UP001320899"/>
    </source>
</evidence>